<accession>R8Y5C4</accession>
<reference evidence="1 2" key="1">
    <citation type="submission" date="2013-02" db="EMBL/GenBank/DDBJ databases">
        <title>The Genome Sequence of Acinetobacter sp. ANC 3811.</title>
        <authorList>
            <consortium name="The Broad Institute Genome Sequencing Platform"/>
            <consortium name="The Broad Institute Genome Sequencing Center for Infectious Disease"/>
            <person name="Cerqueira G."/>
            <person name="Feldgarden M."/>
            <person name="Courvalin P."/>
            <person name="Perichon B."/>
            <person name="Grillot-Courvalin C."/>
            <person name="Clermont D."/>
            <person name="Rocha E."/>
            <person name="Yoon E.-J."/>
            <person name="Nemec A."/>
            <person name="Walker B."/>
            <person name="Young S.K."/>
            <person name="Zeng Q."/>
            <person name="Gargeya S."/>
            <person name="Fitzgerald M."/>
            <person name="Haas B."/>
            <person name="Abouelleil A."/>
            <person name="Alvarado L."/>
            <person name="Arachchi H.M."/>
            <person name="Berlin A.M."/>
            <person name="Chapman S.B."/>
            <person name="Dewar J."/>
            <person name="Goldberg J."/>
            <person name="Griggs A."/>
            <person name="Gujja S."/>
            <person name="Hansen M."/>
            <person name="Howarth C."/>
            <person name="Imamovic A."/>
            <person name="Larimer J."/>
            <person name="McCowan C."/>
            <person name="Murphy C."/>
            <person name="Neiman D."/>
            <person name="Pearson M."/>
            <person name="Priest M."/>
            <person name="Roberts A."/>
            <person name="Saif S."/>
            <person name="Shea T."/>
            <person name="Sisk P."/>
            <person name="Sykes S."/>
            <person name="Wortman J."/>
            <person name="Nusbaum C."/>
            <person name="Birren B."/>
        </authorList>
    </citation>
    <scope>NUCLEOTIDE SEQUENCE [LARGE SCALE GENOMIC DNA]</scope>
    <source>
        <strain evidence="1 2">ANC 3811</strain>
    </source>
</reference>
<dbReference type="AlphaFoldDB" id="R8Y5C4"/>
<proteinExistence type="predicted"/>
<dbReference type="PATRIC" id="fig|1217690.3.peg.1754"/>
<dbReference type="HOGENOM" id="CLU_1648436_0_0_6"/>
<evidence type="ECO:0000313" key="1">
    <source>
        <dbReference type="EMBL" id="EOQ62682.1"/>
    </source>
</evidence>
<name>R8Y5C4_ACICA</name>
<evidence type="ECO:0000313" key="2">
    <source>
        <dbReference type="Proteomes" id="UP000014041"/>
    </source>
</evidence>
<gene>
    <name evidence="1" type="ORF">F935_01771</name>
</gene>
<comment type="caution">
    <text evidence="1">The sequence shown here is derived from an EMBL/GenBank/DDBJ whole genome shotgun (WGS) entry which is preliminary data.</text>
</comment>
<sequence>MNNFETKKLVFSQRKNWKLFLNKNNFQFDVENLIFYPETTLILQNIECQEKLKVDCKRKVEMIFFEKYLDYFNGNEQLYVIFPDVSLGSNFYNTSLPILKDTKDNIKKVLQNINLLDIDYFAISNLDFKKFVKIEGCADYPNEKNEFYDGVIYDYFVNFN</sequence>
<organism evidence="1 2">
    <name type="scientific">Acinetobacter calcoaceticus ANC 3811</name>
    <dbReference type="NCBI Taxonomy" id="1217690"/>
    <lineage>
        <taxon>Bacteria</taxon>
        <taxon>Pseudomonadati</taxon>
        <taxon>Pseudomonadota</taxon>
        <taxon>Gammaproteobacteria</taxon>
        <taxon>Moraxellales</taxon>
        <taxon>Moraxellaceae</taxon>
        <taxon>Acinetobacter</taxon>
        <taxon>Acinetobacter calcoaceticus/baumannii complex</taxon>
    </lineage>
</organism>
<dbReference type="Proteomes" id="UP000014041">
    <property type="component" value="Unassembled WGS sequence"/>
</dbReference>
<dbReference type="EMBL" id="APQJ01000008">
    <property type="protein sequence ID" value="EOQ62682.1"/>
    <property type="molecule type" value="Genomic_DNA"/>
</dbReference>
<protein>
    <submittedName>
        <fullName evidence="1">Uncharacterized protein</fullName>
    </submittedName>
</protein>
<dbReference type="RefSeq" id="WP_016138604.1">
    <property type="nucleotide sequence ID" value="NZ_KB976986.1"/>
</dbReference>